<reference evidence="2 3" key="1">
    <citation type="submission" date="2018-09" db="EMBL/GenBank/DDBJ databases">
        <title>Phylogeny of the Shewanellaceae, and recommendation for two new genera, Pseudoshewanella and Parashewanella.</title>
        <authorList>
            <person name="Wang G."/>
        </authorList>
    </citation>
    <scope>NUCLEOTIDE SEQUENCE [LARGE SCALE GENOMIC DNA]</scope>
    <source>
        <strain evidence="2 3">KCTC 22492</strain>
    </source>
</reference>
<dbReference type="SUPFAM" id="SSF53335">
    <property type="entry name" value="S-adenosyl-L-methionine-dependent methyltransferases"/>
    <property type="match status" value="1"/>
</dbReference>
<dbReference type="OrthoDB" id="323463at2"/>
<proteinExistence type="predicted"/>
<organism evidence="2 3">
    <name type="scientific">Parashewanella spongiae</name>
    <dbReference type="NCBI Taxonomy" id="342950"/>
    <lineage>
        <taxon>Bacteria</taxon>
        <taxon>Pseudomonadati</taxon>
        <taxon>Pseudomonadota</taxon>
        <taxon>Gammaproteobacteria</taxon>
        <taxon>Alteromonadales</taxon>
        <taxon>Shewanellaceae</taxon>
        <taxon>Parashewanella</taxon>
    </lineage>
</organism>
<dbReference type="PANTHER" id="PTHR43591">
    <property type="entry name" value="METHYLTRANSFERASE"/>
    <property type="match status" value="1"/>
</dbReference>
<dbReference type="CDD" id="cd02440">
    <property type="entry name" value="AdoMet_MTases"/>
    <property type="match status" value="1"/>
</dbReference>
<dbReference type="Gene3D" id="3.40.50.150">
    <property type="entry name" value="Vaccinia Virus protein VP39"/>
    <property type="match status" value="1"/>
</dbReference>
<accession>A0A3A6U2M6</accession>
<feature type="domain" description="Methyltransferase type 11" evidence="1">
    <location>
        <begin position="43"/>
        <end position="139"/>
    </location>
</feature>
<dbReference type="GO" id="GO:0032259">
    <property type="term" value="P:methylation"/>
    <property type="evidence" value="ECO:0007669"/>
    <property type="project" value="UniProtKB-KW"/>
</dbReference>
<dbReference type="PANTHER" id="PTHR43591:SF110">
    <property type="entry name" value="RHODANESE DOMAIN-CONTAINING PROTEIN"/>
    <property type="match status" value="1"/>
</dbReference>
<evidence type="ECO:0000259" key="1">
    <source>
        <dbReference type="Pfam" id="PF08241"/>
    </source>
</evidence>
<comment type="caution">
    <text evidence="2">The sequence shown here is derived from an EMBL/GenBank/DDBJ whole genome shotgun (WGS) entry which is preliminary data.</text>
</comment>
<name>A0A3A6U2M6_9GAMM</name>
<dbReference type="Pfam" id="PF08241">
    <property type="entry name" value="Methyltransf_11"/>
    <property type="match status" value="1"/>
</dbReference>
<dbReference type="EMBL" id="QYYH01000027">
    <property type="protein sequence ID" value="RJY18269.1"/>
    <property type="molecule type" value="Genomic_DNA"/>
</dbReference>
<dbReference type="InterPro" id="IPR013216">
    <property type="entry name" value="Methyltransf_11"/>
</dbReference>
<dbReference type="RefSeq" id="WP_121852743.1">
    <property type="nucleotide sequence ID" value="NZ_CP037952.1"/>
</dbReference>
<evidence type="ECO:0000313" key="3">
    <source>
        <dbReference type="Proteomes" id="UP000273022"/>
    </source>
</evidence>
<evidence type="ECO:0000313" key="2">
    <source>
        <dbReference type="EMBL" id="RJY18269.1"/>
    </source>
</evidence>
<keyword evidence="3" id="KW-1185">Reference proteome</keyword>
<sequence>MKLNEFEKTIVQHPLRCWAQDKIEMPIITSLFDIVPQYLSSALEIGCGYGNGVGLIRKHFFPESLTAVDYDIEMVKATKARYADEKWLSVSQADASQLPFENNNFDLIFNFAVFHHIPDWQKAVKEVYRVLKPNGFFVVEDLYRLAITNPVSKRLFEHPQHNRFDHHQFLEHLTLCGFKLVKSHHIFNLAGVVLAQKVVHH</sequence>
<keyword evidence="2" id="KW-0489">Methyltransferase</keyword>
<protein>
    <submittedName>
        <fullName evidence="2">Class I SAM-dependent methyltransferase</fullName>
    </submittedName>
</protein>
<dbReference type="AlphaFoldDB" id="A0A3A6U2M6"/>
<dbReference type="Proteomes" id="UP000273022">
    <property type="component" value="Unassembled WGS sequence"/>
</dbReference>
<gene>
    <name evidence="2" type="ORF">D5R81_05965</name>
</gene>
<keyword evidence="2" id="KW-0808">Transferase</keyword>
<dbReference type="InterPro" id="IPR029063">
    <property type="entry name" value="SAM-dependent_MTases_sf"/>
</dbReference>
<dbReference type="GO" id="GO:0008757">
    <property type="term" value="F:S-adenosylmethionine-dependent methyltransferase activity"/>
    <property type="evidence" value="ECO:0007669"/>
    <property type="project" value="InterPro"/>
</dbReference>